<dbReference type="InterPro" id="IPR001647">
    <property type="entry name" value="HTH_TetR"/>
</dbReference>
<feature type="DNA-binding region" description="H-T-H motif" evidence="2">
    <location>
        <begin position="29"/>
        <end position="48"/>
    </location>
</feature>
<gene>
    <name evidence="4" type="ORF">EOD41_17205</name>
</gene>
<keyword evidence="1 2" id="KW-0238">DNA-binding</keyword>
<evidence type="ECO:0000256" key="1">
    <source>
        <dbReference type="ARBA" id="ARBA00023125"/>
    </source>
</evidence>
<protein>
    <submittedName>
        <fullName evidence="4">TetR/AcrR family transcriptional regulator</fullName>
    </submittedName>
</protein>
<dbReference type="GO" id="GO:0003677">
    <property type="term" value="F:DNA binding"/>
    <property type="evidence" value="ECO:0007669"/>
    <property type="project" value="UniProtKB-UniRule"/>
</dbReference>
<evidence type="ECO:0000256" key="2">
    <source>
        <dbReference type="PROSITE-ProRule" id="PRU00335"/>
    </source>
</evidence>
<dbReference type="InterPro" id="IPR009057">
    <property type="entry name" value="Homeodomain-like_sf"/>
</dbReference>
<feature type="domain" description="HTH tetR-type" evidence="3">
    <location>
        <begin position="8"/>
        <end position="66"/>
    </location>
</feature>
<dbReference type="SUPFAM" id="SSF46689">
    <property type="entry name" value="Homeodomain-like"/>
    <property type="match status" value="1"/>
</dbReference>
<evidence type="ECO:0000313" key="4">
    <source>
        <dbReference type="EMBL" id="RVT98523.1"/>
    </source>
</evidence>
<comment type="caution">
    <text evidence="4">The sequence shown here is derived from an EMBL/GenBank/DDBJ whole genome shotgun (WGS) entry which is preliminary data.</text>
</comment>
<keyword evidence="5" id="KW-1185">Reference proteome</keyword>
<dbReference type="EMBL" id="SACK01000008">
    <property type="protein sequence ID" value="RVT98523.1"/>
    <property type="molecule type" value="Genomic_DNA"/>
</dbReference>
<dbReference type="Pfam" id="PF00440">
    <property type="entry name" value="TetR_N"/>
    <property type="match status" value="1"/>
</dbReference>
<evidence type="ECO:0000259" key="3">
    <source>
        <dbReference type="PROSITE" id="PS50977"/>
    </source>
</evidence>
<dbReference type="Gene3D" id="1.10.357.10">
    <property type="entry name" value="Tetracycline Repressor, domain 2"/>
    <property type="match status" value="1"/>
</dbReference>
<proteinExistence type="predicted"/>
<name>A0A3S2UJP3_9SPHI</name>
<dbReference type="OrthoDB" id="9795011at2"/>
<dbReference type="PROSITE" id="PS50977">
    <property type="entry name" value="HTH_TETR_2"/>
    <property type="match status" value="1"/>
</dbReference>
<accession>A0A3S2UJP3</accession>
<reference evidence="4 5" key="1">
    <citation type="submission" date="2019-01" db="EMBL/GenBank/DDBJ databases">
        <authorList>
            <person name="Chen W.-M."/>
        </authorList>
    </citation>
    <scope>NUCLEOTIDE SEQUENCE [LARGE SCALE GENOMIC DNA]</scope>
    <source>
        <strain evidence="4 5">YBJ-36</strain>
    </source>
</reference>
<dbReference type="Proteomes" id="UP000282759">
    <property type="component" value="Unassembled WGS sequence"/>
</dbReference>
<dbReference type="AlphaFoldDB" id="A0A3S2UJP3"/>
<evidence type="ECO:0000313" key="5">
    <source>
        <dbReference type="Proteomes" id="UP000282759"/>
    </source>
</evidence>
<sequence>MSYNCDMKSTEQNIVDTAIYVLNENPSATLEMVADKAGISSRTLYRYFNHRNKLLASCKETLTVTCRAAMNAAFDASENPIKQLELTLYAAIDCGSKFAFFDKLNQIMPKQETPETDGNAGQIQGRLFNLIVTLQKQGLITDVLTSAWIYKLFSGMVNTTISAITSGDIAVNDIKRFAWISFSQSIGIQKTAA</sequence>
<organism evidence="4 5">
    <name type="scientific">Mucilaginibacter limnophilus</name>
    <dbReference type="NCBI Taxonomy" id="1932778"/>
    <lineage>
        <taxon>Bacteria</taxon>
        <taxon>Pseudomonadati</taxon>
        <taxon>Bacteroidota</taxon>
        <taxon>Sphingobacteriia</taxon>
        <taxon>Sphingobacteriales</taxon>
        <taxon>Sphingobacteriaceae</taxon>
        <taxon>Mucilaginibacter</taxon>
    </lineage>
</organism>